<protein>
    <submittedName>
        <fullName evidence="7">Polyprenyl synthetase family protein</fullName>
    </submittedName>
</protein>
<evidence type="ECO:0000256" key="4">
    <source>
        <dbReference type="ARBA" id="ARBA00022723"/>
    </source>
</evidence>
<comment type="caution">
    <text evidence="7">The sequence shown here is derived from an EMBL/GenBank/DDBJ whole genome shotgun (WGS) entry which is preliminary data.</text>
</comment>
<evidence type="ECO:0000256" key="6">
    <source>
        <dbReference type="RuleBase" id="RU004466"/>
    </source>
</evidence>
<evidence type="ECO:0000256" key="2">
    <source>
        <dbReference type="ARBA" id="ARBA00006706"/>
    </source>
</evidence>
<keyword evidence="8" id="KW-1185">Reference proteome</keyword>
<evidence type="ECO:0000313" key="7">
    <source>
        <dbReference type="EMBL" id="MBW7570018.1"/>
    </source>
</evidence>
<evidence type="ECO:0000256" key="1">
    <source>
        <dbReference type="ARBA" id="ARBA00001946"/>
    </source>
</evidence>
<dbReference type="Proteomes" id="UP000731465">
    <property type="component" value="Unassembled WGS sequence"/>
</dbReference>
<dbReference type="RefSeq" id="WP_219937235.1">
    <property type="nucleotide sequence ID" value="NZ_JAGFNY010000008.1"/>
</dbReference>
<dbReference type="InterPro" id="IPR000092">
    <property type="entry name" value="Polyprenyl_synt"/>
</dbReference>
<dbReference type="SUPFAM" id="SSF48576">
    <property type="entry name" value="Terpenoid synthases"/>
    <property type="match status" value="1"/>
</dbReference>
<name>A0ABS7DFH2_9GAMM</name>
<dbReference type="SFLD" id="SFLDS00005">
    <property type="entry name" value="Isoprenoid_Synthase_Type_I"/>
    <property type="match status" value="1"/>
</dbReference>
<sequence>MISQKEIIKTSLDKVEKILSNLLTGSDMEEHVNSMCLSVVKAGGKRIRPKLALASFYALNQKQEQNELVEYFAAACELLHTASLVHDDVIDKATIRRGVKTLNETDGNHAAVLAGDYLFTKCFLCLNNIKKPEIFTEINNTLATLVSGELAQLKNQNKLNISIDDYLQTIYSKTGALFELATSGSAIILECDENTVNAFKEYGKQLGIAFQVADDILDYSSDNEILGKSVGEDLIDGRVTLPLIYALQSVDNSDRSDLENAIKDGNFMKVLDYIVKTGSLEKSHQFALNAAENAKNAICFLDDSEYKELLFSLADKAVNRDK</sequence>
<evidence type="ECO:0000256" key="5">
    <source>
        <dbReference type="ARBA" id="ARBA00022842"/>
    </source>
</evidence>
<keyword evidence="3 6" id="KW-0808">Transferase</keyword>
<accession>A0ABS7DFH2</accession>
<keyword evidence="4" id="KW-0479">Metal-binding</keyword>
<proteinExistence type="inferred from homology"/>
<dbReference type="CDD" id="cd00685">
    <property type="entry name" value="Trans_IPPS_HT"/>
    <property type="match status" value="1"/>
</dbReference>
<comment type="cofactor">
    <cofactor evidence="1">
        <name>Mg(2+)</name>
        <dbReference type="ChEBI" id="CHEBI:18420"/>
    </cofactor>
</comment>
<organism evidence="7 8">
    <name type="scientific">Succinivibrio faecicola</name>
    <dbReference type="NCBI Taxonomy" id="2820300"/>
    <lineage>
        <taxon>Bacteria</taxon>
        <taxon>Pseudomonadati</taxon>
        <taxon>Pseudomonadota</taxon>
        <taxon>Gammaproteobacteria</taxon>
        <taxon>Aeromonadales</taxon>
        <taxon>Succinivibrionaceae</taxon>
        <taxon>Succinivibrio</taxon>
    </lineage>
</organism>
<dbReference type="InterPro" id="IPR008949">
    <property type="entry name" value="Isoprenoid_synthase_dom_sf"/>
</dbReference>
<dbReference type="PROSITE" id="PS00444">
    <property type="entry name" value="POLYPRENYL_SYNTHASE_2"/>
    <property type="match status" value="1"/>
</dbReference>
<gene>
    <name evidence="7" type="ORF">J5V48_03815</name>
</gene>
<dbReference type="Gene3D" id="1.10.600.10">
    <property type="entry name" value="Farnesyl Diphosphate Synthase"/>
    <property type="match status" value="1"/>
</dbReference>
<reference evidence="7 8" key="1">
    <citation type="submission" date="2021-03" db="EMBL/GenBank/DDBJ databases">
        <title>Succinivibrio sp. nov. isolated from feces of cow.</title>
        <authorList>
            <person name="Choi J.-Y."/>
        </authorList>
    </citation>
    <scope>NUCLEOTIDE SEQUENCE [LARGE SCALE GENOMIC DNA]</scope>
    <source>
        <strain evidence="7 8">AGMB01872</strain>
    </source>
</reference>
<comment type="similarity">
    <text evidence="2 6">Belongs to the FPP/GGPP synthase family.</text>
</comment>
<evidence type="ECO:0000313" key="8">
    <source>
        <dbReference type="Proteomes" id="UP000731465"/>
    </source>
</evidence>
<dbReference type="PANTHER" id="PTHR12001:SF69">
    <property type="entry name" value="ALL TRANS-POLYPRENYL-DIPHOSPHATE SYNTHASE PDSS1"/>
    <property type="match status" value="1"/>
</dbReference>
<dbReference type="EMBL" id="JAGFNY010000008">
    <property type="protein sequence ID" value="MBW7570018.1"/>
    <property type="molecule type" value="Genomic_DNA"/>
</dbReference>
<dbReference type="PANTHER" id="PTHR12001">
    <property type="entry name" value="GERANYLGERANYL PYROPHOSPHATE SYNTHASE"/>
    <property type="match status" value="1"/>
</dbReference>
<evidence type="ECO:0000256" key="3">
    <source>
        <dbReference type="ARBA" id="ARBA00022679"/>
    </source>
</evidence>
<dbReference type="PROSITE" id="PS00723">
    <property type="entry name" value="POLYPRENYL_SYNTHASE_1"/>
    <property type="match status" value="1"/>
</dbReference>
<dbReference type="InterPro" id="IPR033749">
    <property type="entry name" value="Polyprenyl_synt_CS"/>
</dbReference>
<dbReference type="Pfam" id="PF00348">
    <property type="entry name" value="polyprenyl_synt"/>
    <property type="match status" value="1"/>
</dbReference>
<keyword evidence="5" id="KW-0460">Magnesium</keyword>